<dbReference type="CDD" id="cd17536">
    <property type="entry name" value="REC_YesN-like"/>
    <property type="match status" value="1"/>
</dbReference>
<evidence type="ECO:0000256" key="5">
    <source>
        <dbReference type="ARBA" id="ARBA00023012"/>
    </source>
</evidence>
<keyword evidence="7" id="KW-0238">DNA-binding</keyword>
<evidence type="ECO:0000256" key="9">
    <source>
        <dbReference type="ARBA" id="ARBA00024867"/>
    </source>
</evidence>
<dbReference type="Gene3D" id="1.10.10.60">
    <property type="entry name" value="Homeodomain-like"/>
    <property type="match status" value="2"/>
</dbReference>
<dbReference type="PROSITE" id="PS00041">
    <property type="entry name" value="HTH_ARAC_FAMILY_1"/>
    <property type="match status" value="1"/>
</dbReference>
<evidence type="ECO:0000259" key="11">
    <source>
        <dbReference type="PROSITE" id="PS01124"/>
    </source>
</evidence>
<dbReference type="GO" id="GO:0043565">
    <property type="term" value="F:sequence-specific DNA binding"/>
    <property type="evidence" value="ECO:0007669"/>
    <property type="project" value="InterPro"/>
</dbReference>
<evidence type="ECO:0000256" key="1">
    <source>
        <dbReference type="ARBA" id="ARBA00004496"/>
    </source>
</evidence>
<feature type="domain" description="HTH araC/xylS-type" evidence="11">
    <location>
        <begin position="424"/>
        <end position="523"/>
    </location>
</feature>
<dbReference type="InterPro" id="IPR001789">
    <property type="entry name" value="Sig_transdc_resp-reg_receiver"/>
</dbReference>
<evidence type="ECO:0000259" key="12">
    <source>
        <dbReference type="PROSITE" id="PS50110"/>
    </source>
</evidence>
<keyword evidence="5" id="KW-0902">Two-component regulatory system</keyword>
<keyword evidence="4 10" id="KW-0597">Phosphoprotein</keyword>
<dbReference type="InterPro" id="IPR020449">
    <property type="entry name" value="Tscrpt_reg_AraC-type_HTH"/>
</dbReference>
<dbReference type="EMBL" id="MZGV01000009">
    <property type="protein sequence ID" value="OPJ63376.1"/>
    <property type="molecule type" value="Genomic_DNA"/>
</dbReference>
<dbReference type="PANTHER" id="PTHR42713">
    <property type="entry name" value="HISTIDINE KINASE-RELATED"/>
    <property type="match status" value="1"/>
</dbReference>
<dbReference type="GO" id="GO:0003700">
    <property type="term" value="F:DNA-binding transcription factor activity"/>
    <property type="evidence" value="ECO:0007669"/>
    <property type="project" value="InterPro"/>
</dbReference>
<dbReference type="STRING" id="1450648.CLORY_11580"/>
<evidence type="ECO:0000256" key="4">
    <source>
        <dbReference type="ARBA" id="ARBA00022553"/>
    </source>
</evidence>
<dbReference type="AlphaFoldDB" id="A0A1V4ITW3"/>
<evidence type="ECO:0000256" key="2">
    <source>
        <dbReference type="ARBA" id="ARBA00018672"/>
    </source>
</evidence>
<evidence type="ECO:0000256" key="7">
    <source>
        <dbReference type="ARBA" id="ARBA00023125"/>
    </source>
</evidence>
<dbReference type="InterPro" id="IPR009057">
    <property type="entry name" value="Homeodomain-like_sf"/>
</dbReference>
<dbReference type="PRINTS" id="PR00032">
    <property type="entry name" value="HTHARAC"/>
</dbReference>
<dbReference type="PROSITE" id="PS50110">
    <property type="entry name" value="RESPONSE_REGULATORY"/>
    <property type="match status" value="1"/>
</dbReference>
<dbReference type="SMART" id="SM00448">
    <property type="entry name" value="REC"/>
    <property type="match status" value="1"/>
</dbReference>
<dbReference type="PANTHER" id="PTHR42713:SF3">
    <property type="entry name" value="TRANSCRIPTIONAL REGULATORY PROTEIN HPTR"/>
    <property type="match status" value="1"/>
</dbReference>
<keyword evidence="14" id="KW-1185">Reference proteome</keyword>
<evidence type="ECO:0000313" key="14">
    <source>
        <dbReference type="Proteomes" id="UP000190080"/>
    </source>
</evidence>
<proteinExistence type="predicted"/>
<dbReference type="OrthoDB" id="384217at2"/>
<dbReference type="Proteomes" id="UP000190080">
    <property type="component" value="Unassembled WGS sequence"/>
</dbReference>
<dbReference type="InterPro" id="IPR011006">
    <property type="entry name" value="CheY-like_superfamily"/>
</dbReference>
<dbReference type="GO" id="GO:0000160">
    <property type="term" value="P:phosphorelay signal transduction system"/>
    <property type="evidence" value="ECO:0007669"/>
    <property type="project" value="UniProtKB-KW"/>
</dbReference>
<protein>
    <recommendedName>
        <fullName evidence="2">Stage 0 sporulation protein A homolog</fullName>
    </recommendedName>
</protein>
<dbReference type="Gene3D" id="3.40.50.2300">
    <property type="match status" value="1"/>
</dbReference>
<sequence>MLKAIIIDDETVTRKGLIKHIPWSKLNIELAGEASDGKEGLEIVKRVKPNIVVSDVRMPGMNGIEMAREIKKTQPDCRIIFLSAYADKEYLKAAIDISAVSYVEKPVNLIEISEAIKKASQMCLEDENRKADKDSIDTVIYDNIPFIKQNLIEKLTLSSEISSEEVNRNLDYLKIQFNDKDKFIVMVLEVKNRTEDNLEKDEYEKILNTVEKYIKDIKNITTYKDNNIVSIINYRDDSIKNLLLGICDFINTKVDKNLKLFCAVGQSEIGLKNINKSFTAAQKTLSKVFYYGYGTTVFYKENRKDIELPSDEEIQTRMSKHLSEENKDEAVKLIKKTCRELKKYDIDDVNYIKCIFFRLCVKIFREANRRGIYDSKTNYDVDEHIWEIMLNLNTIDEIESYMLEKINKSFEEIEEIRSSSRTIFEIKKFIDKNYKDENISTKTLADVVYLTPSYLSALFKKEVGKTISDYIVEVRIEKSKEYLKDNRLKLLEVALNVGYSDPNYYTKVFKKITGITPSQYREKYKQ</sequence>
<evidence type="ECO:0000256" key="10">
    <source>
        <dbReference type="PROSITE-ProRule" id="PRU00169"/>
    </source>
</evidence>
<name>A0A1V4ITW3_9CLOT</name>
<reference evidence="13 14" key="1">
    <citation type="submission" date="2017-03" db="EMBL/GenBank/DDBJ databases">
        <title>Genome sequence of Clostridium oryzae DSM 28571.</title>
        <authorList>
            <person name="Poehlein A."/>
            <person name="Daniel R."/>
        </authorList>
    </citation>
    <scope>NUCLEOTIDE SEQUENCE [LARGE SCALE GENOMIC DNA]</scope>
    <source>
        <strain evidence="13 14">DSM 28571</strain>
    </source>
</reference>
<dbReference type="RefSeq" id="WP_079422583.1">
    <property type="nucleotide sequence ID" value="NZ_MZGV01000009.1"/>
</dbReference>
<comment type="subcellular location">
    <subcellularLocation>
        <location evidence="1">Cytoplasm</location>
    </subcellularLocation>
</comment>
<evidence type="ECO:0000256" key="8">
    <source>
        <dbReference type="ARBA" id="ARBA00023163"/>
    </source>
</evidence>
<evidence type="ECO:0000256" key="6">
    <source>
        <dbReference type="ARBA" id="ARBA00023015"/>
    </source>
</evidence>
<dbReference type="Pfam" id="PF12833">
    <property type="entry name" value="HTH_18"/>
    <property type="match status" value="1"/>
</dbReference>
<comment type="function">
    <text evidence="9">May play the central regulatory role in sporulation. It may be an element of the effector pathway responsible for the activation of sporulation genes in response to nutritional stress. Spo0A may act in concert with spo0H (a sigma factor) to control the expression of some genes that are critical to the sporulation process.</text>
</comment>
<dbReference type="SUPFAM" id="SSF52172">
    <property type="entry name" value="CheY-like"/>
    <property type="match status" value="1"/>
</dbReference>
<dbReference type="SUPFAM" id="SSF46689">
    <property type="entry name" value="Homeodomain-like"/>
    <property type="match status" value="1"/>
</dbReference>
<feature type="domain" description="Response regulatory" evidence="12">
    <location>
        <begin position="3"/>
        <end position="120"/>
    </location>
</feature>
<organism evidence="13 14">
    <name type="scientific">Clostridium oryzae</name>
    <dbReference type="NCBI Taxonomy" id="1450648"/>
    <lineage>
        <taxon>Bacteria</taxon>
        <taxon>Bacillati</taxon>
        <taxon>Bacillota</taxon>
        <taxon>Clostridia</taxon>
        <taxon>Eubacteriales</taxon>
        <taxon>Clostridiaceae</taxon>
        <taxon>Clostridium</taxon>
    </lineage>
</organism>
<keyword evidence="8" id="KW-0804">Transcription</keyword>
<accession>A0A1V4ITW3</accession>
<evidence type="ECO:0000313" key="13">
    <source>
        <dbReference type="EMBL" id="OPJ63376.1"/>
    </source>
</evidence>
<feature type="modified residue" description="4-aspartylphosphate" evidence="10">
    <location>
        <position position="55"/>
    </location>
</feature>
<dbReference type="InterPro" id="IPR018062">
    <property type="entry name" value="HTH_AraC-typ_CS"/>
</dbReference>
<keyword evidence="6" id="KW-0805">Transcription regulation</keyword>
<keyword evidence="3" id="KW-0963">Cytoplasm</keyword>
<dbReference type="InterPro" id="IPR051552">
    <property type="entry name" value="HptR"/>
</dbReference>
<dbReference type="InterPro" id="IPR018060">
    <property type="entry name" value="HTH_AraC"/>
</dbReference>
<dbReference type="GO" id="GO:0005737">
    <property type="term" value="C:cytoplasm"/>
    <property type="evidence" value="ECO:0007669"/>
    <property type="project" value="UniProtKB-SubCell"/>
</dbReference>
<evidence type="ECO:0000256" key="3">
    <source>
        <dbReference type="ARBA" id="ARBA00022490"/>
    </source>
</evidence>
<comment type="caution">
    <text evidence="13">The sequence shown here is derived from an EMBL/GenBank/DDBJ whole genome shotgun (WGS) entry which is preliminary data.</text>
</comment>
<gene>
    <name evidence="13" type="ORF">CLORY_11580</name>
</gene>
<dbReference type="SMART" id="SM00342">
    <property type="entry name" value="HTH_ARAC"/>
    <property type="match status" value="1"/>
</dbReference>
<dbReference type="Pfam" id="PF00072">
    <property type="entry name" value="Response_reg"/>
    <property type="match status" value="1"/>
</dbReference>
<dbReference type="PROSITE" id="PS01124">
    <property type="entry name" value="HTH_ARAC_FAMILY_2"/>
    <property type="match status" value="1"/>
</dbReference>